<protein>
    <submittedName>
        <fullName evidence="5">Phosphonopyruvate decarboxylase</fullName>
    </submittedName>
</protein>
<reference evidence="5 6" key="1">
    <citation type="submission" date="2019-05" db="EMBL/GenBank/DDBJ databases">
        <title>Draft genome sequence of Nonomuraea turkmeniaca DSM 43926.</title>
        <authorList>
            <person name="Saricaoglu S."/>
            <person name="Isik K."/>
        </authorList>
    </citation>
    <scope>NUCLEOTIDE SEQUENCE [LARGE SCALE GENOMIC DNA]</scope>
    <source>
        <strain evidence="5 6">DSM 43926</strain>
    </source>
</reference>
<dbReference type="GO" id="GO:0000287">
    <property type="term" value="F:magnesium ion binding"/>
    <property type="evidence" value="ECO:0007669"/>
    <property type="project" value="InterPro"/>
</dbReference>
<dbReference type="PANTHER" id="PTHR42818">
    <property type="entry name" value="SULFOPYRUVATE DECARBOXYLASE SUBUNIT ALPHA"/>
    <property type="match status" value="1"/>
</dbReference>
<keyword evidence="3" id="KW-0456">Lyase</keyword>
<sequence length="214" mass="23187">MAGTPGRTHLCAHRAGRGLAVLEIRKAIELVLDRFPAALYVSTCGFITRDLFGLSDRPANFYMVGSMGMAAPLALGVALARPERKVVILDGDGSLAMNLGCLPMIGELAPDIVHVVLDNSLHESTGGQQTVRPHDISATAVGCGYARAHVVDSEESFHNLELHGTPALVHFRCLPRSHKPGPRVTHSPQEIVARFRSEIGVFFDREPTHRATQR</sequence>
<evidence type="ECO:0000256" key="2">
    <source>
        <dbReference type="ARBA" id="ARBA00023052"/>
    </source>
</evidence>
<comment type="caution">
    <text evidence="5">The sequence shown here is derived from an EMBL/GenBank/DDBJ whole genome shotgun (WGS) entry which is preliminary data.</text>
</comment>
<evidence type="ECO:0000313" key="5">
    <source>
        <dbReference type="EMBL" id="TMR25657.1"/>
    </source>
</evidence>
<dbReference type="PROSITE" id="PS00187">
    <property type="entry name" value="TPP_ENZYMES"/>
    <property type="match status" value="1"/>
</dbReference>
<dbReference type="InterPro" id="IPR051818">
    <property type="entry name" value="TPP_dependent_decarboxylase"/>
</dbReference>
<keyword evidence="6" id="KW-1185">Reference proteome</keyword>
<dbReference type="OrthoDB" id="9785953at2"/>
<keyword evidence="1" id="KW-0210">Decarboxylase</keyword>
<dbReference type="GO" id="GO:0016831">
    <property type="term" value="F:carboxy-lyase activity"/>
    <property type="evidence" value="ECO:0007669"/>
    <property type="project" value="UniProtKB-KW"/>
</dbReference>
<dbReference type="EMBL" id="VCKY01000001">
    <property type="protein sequence ID" value="TMR25657.1"/>
    <property type="molecule type" value="Genomic_DNA"/>
</dbReference>
<evidence type="ECO:0000256" key="1">
    <source>
        <dbReference type="ARBA" id="ARBA00022793"/>
    </source>
</evidence>
<dbReference type="Gene3D" id="3.40.50.970">
    <property type="match status" value="1"/>
</dbReference>
<evidence type="ECO:0000313" key="6">
    <source>
        <dbReference type="Proteomes" id="UP000309128"/>
    </source>
</evidence>
<evidence type="ECO:0000259" key="4">
    <source>
        <dbReference type="Pfam" id="PF02775"/>
    </source>
</evidence>
<keyword evidence="5" id="KW-0670">Pyruvate</keyword>
<dbReference type="InterPro" id="IPR011766">
    <property type="entry name" value="TPP_enzyme_TPP-bd"/>
</dbReference>
<keyword evidence="2" id="KW-0786">Thiamine pyrophosphate</keyword>
<dbReference type="Pfam" id="PF02775">
    <property type="entry name" value="TPP_enzyme_C"/>
    <property type="match status" value="1"/>
</dbReference>
<accession>A0A5S4FXW5</accession>
<feature type="domain" description="Thiamine pyrophosphate enzyme TPP-binding" evidence="4">
    <location>
        <begin position="62"/>
        <end position="135"/>
    </location>
</feature>
<dbReference type="GO" id="GO:0030976">
    <property type="term" value="F:thiamine pyrophosphate binding"/>
    <property type="evidence" value="ECO:0007669"/>
    <property type="project" value="InterPro"/>
</dbReference>
<proteinExistence type="predicted"/>
<organism evidence="5 6">
    <name type="scientific">Nonomuraea turkmeniaca</name>
    <dbReference type="NCBI Taxonomy" id="103838"/>
    <lineage>
        <taxon>Bacteria</taxon>
        <taxon>Bacillati</taxon>
        <taxon>Actinomycetota</taxon>
        <taxon>Actinomycetes</taxon>
        <taxon>Streptosporangiales</taxon>
        <taxon>Streptosporangiaceae</taxon>
        <taxon>Nonomuraea</taxon>
    </lineage>
</organism>
<name>A0A5S4FXW5_9ACTN</name>
<dbReference type="SUPFAM" id="SSF52518">
    <property type="entry name" value="Thiamin diphosphate-binding fold (THDP-binding)"/>
    <property type="match status" value="1"/>
</dbReference>
<dbReference type="Proteomes" id="UP000309128">
    <property type="component" value="Unassembled WGS sequence"/>
</dbReference>
<dbReference type="InterPro" id="IPR029061">
    <property type="entry name" value="THDP-binding"/>
</dbReference>
<gene>
    <name evidence="5" type="ORF">ETD86_00590</name>
</gene>
<evidence type="ECO:0000256" key="3">
    <source>
        <dbReference type="ARBA" id="ARBA00023239"/>
    </source>
</evidence>
<dbReference type="AlphaFoldDB" id="A0A5S4FXW5"/>
<dbReference type="PANTHER" id="PTHR42818:SF1">
    <property type="entry name" value="SULFOPYRUVATE DECARBOXYLASE"/>
    <property type="match status" value="1"/>
</dbReference>
<dbReference type="InterPro" id="IPR000399">
    <property type="entry name" value="TPP-bd_CS"/>
</dbReference>